<dbReference type="GO" id="GO:0004673">
    <property type="term" value="F:protein histidine kinase activity"/>
    <property type="evidence" value="ECO:0007669"/>
    <property type="project" value="UniProtKB-EC"/>
</dbReference>
<keyword evidence="8" id="KW-0902">Two-component regulatory system</keyword>
<dbReference type="InterPro" id="IPR001789">
    <property type="entry name" value="Sig_transdc_resp-reg_receiver"/>
</dbReference>
<evidence type="ECO:0000256" key="10">
    <source>
        <dbReference type="PROSITE-ProRule" id="PRU00169"/>
    </source>
</evidence>
<dbReference type="SUPFAM" id="SSF52172">
    <property type="entry name" value="CheY-like"/>
    <property type="match status" value="1"/>
</dbReference>
<dbReference type="GO" id="GO:0005886">
    <property type="term" value="C:plasma membrane"/>
    <property type="evidence" value="ECO:0007669"/>
    <property type="project" value="UniProtKB-SubCell"/>
</dbReference>
<dbReference type="Pfam" id="PF00072">
    <property type="entry name" value="Response_reg"/>
    <property type="match status" value="1"/>
</dbReference>
<gene>
    <name evidence="12" type="primary">barA_3</name>
    <name evidence="12" type="ORF">ADICEAN_03686</name>
</gene>
<dbReference type="AlphaFoldDB" id="M7N1L4"/>
<feature type="domain" description="Response regulatory" evidence="11">
    <location>
        <begin position="15"/>
        <end position="127"/>
    </location>
</feature>
<dbReference type="SMART" id="SM00448">
    <property type="entry name" value="REC"/>
    <property type="match status" value="1"/>
</dbReference>
<keyword evidence="12" id="KW-0418">Kinase</keyword>
<dbReference type="SUPFAM" id="SSF47226">
    <property type="entry name" value="Histidine-containing phosphotransfer domain, HPT domain"/>
    <property type="match status" value="1"/>
</dbReference>
<dbReference type="Gene3D" id="1.20.120.160">
    <property type="entry name" value="HPT domain"/>
    <property type="match status" value="1"/>
</dbReference>
<organism evidence="12 13">
    <name type="scientific">Cesiribacter andamanensis AMV16</name>
    <dbReference type="NCBI Taxonomy" id="1279009"/>
    <lineage>
        <taxon>Bacteria</taxon>
        <taxon>Pseudomonadati</taxon>
        <taxon>Bacteroidota</taxon>
        <taxon>Cytophagia</taxon>
        <taxon>Cytophagales</taxon>
        <taxon>Cesiribacteraceae</taxon>
        <taxon>Cesiribacter</taxon>
    </lineage>
</organism>
<accession>M7N1L4</accession>
<evidence type="ECO:0000256" key="4">
    <source>
        <dbReference type="ARBA" id="ARBA00022692"/>
    </source>
</evidence>
<dbReference type="InterPro" id="IPR036641">
    <property type="entry name" value="HPT_dom_sf"/>
</dbReference>
<reference evidence="12 13" key="1">
    <citation type="journal article" date="2013" name="Genome Announc.">
        <title>Draft Genome Sequence of Cesiribacter andamanensis Strain AMV16T, Isolated from a Soil Sample from a Mud Volcano in the Andaman Islands, India.</title>
        <authorList>
            <person name="Shivaji S."/>
            <person name="Ara S."/>
            <person name="Begum Z."/>
            <person name="Srinivas T.N."/>
            <person name="Singh A."/>
            <person name="Kumar Pinnaka A."/>
        </authorList>
    </citation>
    <scope>NUCLEOTIDE SEQUENCE [LARGE SCALE GENOMIC DNA]</scope>
    <source>
        <strain evidence="12 13">AMV16</strain>
    </source>
</reference>
<evidence type="ECO:0000256" key="3">
    <source>
        <dbReference type="ARBA" id="ARBA00022553"/>
    </source>
</evidence>
<sequence>MRENPTVPVHPHKAKVLLVEDNRVSRLVAERLLSRWGYGVSVAADGLEALKLAALGEFDLILMNLHMPRLDGAATVRLIRRLSPHYARIPIISLSAARQRVQGGVFTDYLEKPYMPEQLQNLLQQYLHSPAPSGLRLHIDERLQKLSGQDQVFRRQLVALFARNCEELLQDLSSGRLDEPQFLAKVAHKHKSSLRLLELFPLEAALENLQEVLAMQETDPQLLLRRKGVVEQLTHSILGELSAVAVA</sequence>
<dbReference type="Proteomes" id="UP000011910">
    <property type="component" value="Unassembled WGS sequence"/>
</dbReference>
<keyword evidence="2" id="KW-1003">Cell membrane</keyword>
<evidence type="ECO:0000256" key="8">
    <source>
        <dbReference type="ARBA" id="ARBA00023012"/>
    </source>
</evidence>
<keyword evidence="3" id="KW-0597">Phosphoprotein</keyword>
<keyword evidence="12" id="KW-0808">Transferase</keyword>
<comment type="subcellular location">
    <subcellularLocation>
        <location evidence="1">Cell membrane</location>
        <topology evidence="1">Multi-pass membrane protein</topology>
    </subcellularLocation>
</comment>
<evidence type="ECO:0000256" key="2">
    <source>
        <dbReference type="ARBA" id="ARBA00022475"/>
    </source>
</evidence>
<keyword evidence="5" id="KW-0547">Nucleotide-binding</keyword>
<dbReference type="GO" id="GO:0005524">
    <property type="term" value="F:ATP binding"/>
    <property type="evidence" value="ECO:0007669"/>
    <property type="project" value="UniProtKB-KW"/>
</dbReference>
<keyword evidence="7" id="KW-1133">Transmembrane helix</keyword>
<evidence type="ECO:0000256" key="7">
    <source>
        <dbReference type="ARBA" id="ARBA00022989"/>
    </source>
</evidence>
<dbReference type="EC" id="2.7.13.3" evidence="12"/>
<dbReference type="OrthoDB" id="9796457at2"/>
<evidence type="ECO:0000256" key="6">
    <source>
        <dbReference type="ARBA" id="ARBA00022840"/>
    </source>
</evidence>
<dbReference type="eggNOG" id="COG0784">
    <property type="taxonomic scope" value="Bacteria"/>
</dbReference>
<evidence type="ECO:0000256" key="9">
    <source>
        <dbReference type="ARBA" id="ARBA00023136"/>
    </source>
</evidence>
<dbReference type="PROSITE" id="PS50110">
    <property type="entry name" value="RESPONSE_REGULATORY"/>
    <property type="match status" value="1"/>
</dbReference>
<proteinExistence type="predicted"/>
<evidence type="ECO:0000256" key="5">
    <source>
        <dbReference type="ARBA" id="ARBA00022741"/>
    </source>
</evidence>
<dbReference type="CDD" id="cd17546">
    <property type="entry name" value="REC_hyHK_CKI1_RcsC-like"/>
    <property type="match status" value="1"/>
</dbReference>
<protein>
    <submittedName>
        <fullName evidence="12">Signal transduction histidine-protein kinase BarA</fullName>
        <ecNumber evidence="12">2.7.13.3</ecNumber>
    </submittedName>
</protein>
<evidence type="ECO:0000256" key="1">
    <source>
        <dbReference type="ARBA" id="ARBA00004651"/>
    </source>
</evidence>
<comment type="caution">
    <text evidence="10">Lacks conserved residue(s) required for the propagation of feature annotation.</text>
</comment>
<dbReference type="GO" id="GO:0000160">
    <property type="term" value="P:phosphorelay signal transduction system"/>
    <property type="evidence" value="ECO:0007669"/>
    <property type="project" value="UniProtKB-KW"/>
</dbReference>
<evidence type="ECO:0000313" key="12">
    <source>
        <dbReference type="EMBL" id="EMR01182.1"/>
    </source>
</evidence>
<keyword evidence="4" id="KW-0812">Transmembrane</keyword>
<dbReference type="Gene3D" id="3.40.50.2300">
    <property type="match status" value="1"/>
</dbReference>
<dbReference type="STRING" id="1279009.ADICEAN_03686"/>
<dbReference type="EMBL" id="AODQ01000137">
    <property type="protein sequence ID" value="EMR01182.1"/>
    <property type="molecule type" value="Genomic_DNA"/>
</dbReference>
<comment type="caution">
    <text evidence="12">The sequence shown here is derived from an EMBL/GenBank/DDBJ whole genome shotgun (WGS) entry which is preliminary data.</text>
</comment>
<dbReference type="InterPro" id="IPR011006">
    <property type="entry name" value="CheY-like_superfamily"/>
</dbReference>
<evidence type="ECO:0000313" key="13">
    <source>
        <dbReference type="Proteomes" id="UP000011910"/>
    </source>
</evidence>
<evidence type="ECO:0000259" key="11">
    <source>
        <dbReference type="PROSITE" id="PS50110"/>
    </source>
</evidence>
<keyword evidence="9" id="KW-0472">Membrane</keyword>
<keyword evidence="6" id="KW-0067">ATP-binding</keyword>
<dbReference type="PANTHER" id="PTHR45339:SF1">
    <property type="entry name" value="HYBRID SIGNAL TRANSDUCTION HISTIDINE KINASE J"/>
    <property type="match status" value="1"/>
</dbReference>
<dbReference type="PANTHER" id="PTHR45339">
    <property type="entry name" value="HYBRID SIGNAL TRANSDUCTION HISTIDINE KINASE J"/>
    <property type="match status" value="1"/>
</dbReference>
<name>M7N1L4_9BACT</name>
<keyword evidence="13" id="KW-1185">Reference proteome</keyword>
<dbReference type="RefSeq" id="WP_009197065.1">
    <property type="nucleotide sequence ID" value="NZ_AODQ01000137.1"/>
</dbReference>